<keyword evidence="2" id="KW-0479">Metal-binding</keyword>
<dbReference type="CDD" id="cd15492">
    <property type="entry name" value="PHD_BRPF_JADE_like"/>
    <property type="match status" value="1"/>
</dbReference>
<dbReference type="Pfam" id="PF13832">
    <property type="entry name" value="zf-HC5HC2H_2"/>
    <property type="match status" value="1"/>
</dbReference>
<dbReference type="Gene3D" id="3.30.40.10">
    <property type="entry name" value="Zinc/RING finger domain, C3HC4 (zinc finger)"/>
    <property type="match status" value="2"/>
</dbReference>
<evidence type="ECO:0000256" key="5">
    <source>
        <dbReference type="ARBA" id="ARBA00022833"/>
    </source>
</evidence>
<dbReference type="PANTHER" id="PTHR13793">
    <property type="entry name" value="PHD FINGER PROTEINS"/>
    <property type="match status" value="1"/>
</dbReference>
<dbReference type="InterPro" id="IPR019787">
    <property type="entry name" value="Znf_PHD-finger"/>
</dbReference>
<gene>
    <name evidence="10" type="primary">SUVC16G3030</name>
    <name evidence="10" type="ORF">SUVC_16G3030</name>
</gene>
<dbReference type="SUPFAM" id="SSF57903">
    <property type="entry name" value="FYVE/PHD zinc finger"/>
    <property type="match status" value="1"/>
</dbReference>
<evidence type="ECO:0000256" key="3">
    <source>
        <dbReference type="ARBA" id="ARBA00022737"/>
    </source>
</evidence>
<accession>A0AA35NN98</accession>
<dbReference type="AlphaFoldDB" id="A0AA35NN98"/>
<sequence length="749" mass="86121">MNRGSVDDGPKLREEKHFQDFYPDLNTDTLLPFIVPLGETNNDNTSNSLDDIPNFKDRKNDNVNSVQTKELIFKGKVTIEPLLLKKNEVEFQKCKISANDLNGRKASYIPRPSDSFISKYYHMNRPRGRKAHKSQKSKFSESETPYFTKFSDEEATCITDSTTLKNAIQKFAGISSNLVNFKPQYDMDEQDELYLHYLNKKYFKGQMSHEVFEILVTILEIEWLHIEKHIPTTNTLIARHNVLRDCQNFELYGSDDGTGLSMDQACAVCLGTDSDHSNTIVFCDGCDIAVHQECYGIIFIPEGKWLCRRCLISKNNCVTCLMCPSHTGAFKQTDTGSWVHNICALWLPELYFSNLHYMEPIEGLQNVSISRWKLNCYICKKKMGACIQCFQRNCFTAYHVTCARRAGLYMSKGKCTIQELATNQSPQEYSIESFCHKHAPRGWKSDMEGINKTRKYFSLLSTFPTETSWYNKTNDGLDSKLRKTVWKTSNQTPVAPYIFAEILQKALGFFDLANPPSASLDICRYWSMKRELTGGTPLITPSENNPFGSLTEEQLQTRMDFADDQLKDLYRLKELTSLVKKRTQISTTMWKTQKKVCDITKSPQKYLLKYSVLDIFVKSEQFKALERLVTEPKLIAILEKCKNNSFDTVQNFKTEIMHFFSTLENLPSTPRILQTVSLRAKEQVSNLTEPIEHMNIKKLLARDFIITDGNQIEERPWSGPIIMEEEGLSDAEELSAAERRVLKLILNNK</sequence>
<dbReference type="GO" id="GO:0005634">
    <property type="term" value="C:nucleus"/>
    <property type="evidence" value="ECO:0007669"/>
    <property type="project" value="UniProtKB-SubCell"/>
</dbReference>
<proteinExistence type="predicted"/>
<feature type="domain" description="PHD-type" evidence="8">
    <location>
        <begin position="263"/>
        <end position="313"/>
    </location>
</feature>
<protein>
    <recommendedName>
        <fullName evidence="12">Nto1p</fullName>
    </recommendedName>
</protein>
<dbReference type="PROSITE" id="PS51805">
    <property type="entry name" value="EPHD"/>
    <property type="match status" value="1"/>
</dbReference>
<dbReference type="InterPro" id="IPR050701">
    <property type="entry name" value="Histone_Mod_Regulator"/>
</dbReference>
<feature type="domain" description="PHD-type" evidence="9">
    <location>
        <begin position="317"/>
        <end position="439"/>
    </location>
</feature>
<keyword evidence="3" id="KW-0677">Repeat</keyword>
<evidence type="ECO:0008006" key="12">
    <source>
        <dbReference type="Google" id="ProtNLM"/>
    </source>
</evidence>
<dbReference type="PANTHER" id="PTHR13793:SF107">
    <property type="entry name" value="BROMODOMAIN-CONTAINING PROTEIN HOMOLOG"/>
    <property type="match status" value="1"/>
</dbReference>
<dbReference type="Pfam" id="PF13831">
    <property type="entry name" value="PHD_2"/>
    <property type="match status" value="1"/>
</dbReference>
<evidence type="ECO:0000256" key="6">
    <source>
        <dbReference type="ARBA" id="ARBA00023242"/>
    </source>
</evidence>
<evidence type="ECO:0000256" key="4">
    <source>
        <dbReference type="ARBA" id="ARBA00022771"/>
    </source>
</evidence>
<name>A0AA35NN98_SACUV</name>
<dbReference type="InterPro" id="IPR013083">
    <property type="entry name" value="Znf_RING/FYVE/PHD"/>
</dbReference>
<dbReference type="PROSITE" id="PS01359">
    <property type="entry name" value="ZF_PHD_1"/>
    <property type="match status" value="1"/>
</dbReference>
<dbReference type="Proteomes" id="UP001162090">
    <property type="component" value="Chromosome 16"/>
</dbReference>
<dbReference type="FunFam" id="3.30.40.10:FF:000007">
    <property type="entry name" value="Bromodomain containing 1, isoform CRA_b"/>
    <property type="match status" value="1"/>
</dbReference>
<dbReference type="SMART" id="SM00249">
    <property type="entry name" value="PHD"/>
    <property type="match status" value="2"/>
</dbReference>
<dbReference type="EMBL" id="OX365927">
    <property type="protein sequence ID" value="CAI4053479.1"/>
    <property type="molecule type" value="Genomic_DNA"/>
</dbReference>
<dbReference type="Pfam" id="PF10513">
    <property type="entry name" value="EPL1"/>
    <property type="match status" value="1"/>
</dbReference>
<evidence type="ECO:0000256" key="1">
    <source>
        <dbReference type="ARBA" id="ARBA00004123"/>
    </source>
</evidence>
<dbReference type="InterPro" id="IPR019542">
    <property type="entry name" value="Enhancer_polycomb-like_N"/>
</dbReference>
<dbReference type="GO" id="GO:0008270">
    <property type="term" value="F:zinc ion binding"/>
    <property type="evidence" value="ECO:0007669"/>
    <property type="project" value="UniProtKB-KW"/>
</dbReference>
<dbReference type="InterPro" id="IPR001965">
    <property type="entry name" value="Znf_PHD"/>
</dbReference>
<comment type="subcellular location">
    <subcellularLocation>
        <location evidence="1">Nucleus</location>
    </subcellularLocation>
</comment>
<evidence type="ECO:0000259" key="8">
    <source>
        <dbReference type="PROSITE" id="PS50016"/>
    </source>
</evidence>
<dbReference type="PROSITE" id="PS50016">
    <property type="entry name" value="ZF_PHD_2"/>
    <property type="match status" value="1"/>
</dbReference>
<evidence type="ECO:0000313" key="10">
    <source>
        <dbReference type="EMBL" id="CAI4053479.1"/>
    </source>
</evidence>
<evidence type="ECO:0000256" key="7">
    <source>
        <dbReference type="PROSITE-ProRule" id="PRU00146"/>
    </source>
</evidence>
<evidence type="ECO:0000313" key="11">
    <source>
        <dbReference type="Proteomes" id="UP001162090"/>
    </source>
</evidence>
<dbReference type="InterPro" id="IPR034732">
    <property type="entry name" value="EPHD"/>
</dbReference>
<dbReference type="InterPro" id="IPR011011">
    <property type="entry name" value="Znf_FYVE_PHD"/>
</dbReference>
<evidence type="ECO:0000259" key="9">
    <source>
        <dbReference type="PROSITE" id="PS51805"/>
    </source>
</evidence>
<dbReference type="InterPro" id="IPR019786">
    <property type="entry name" value="Zinc_finger_PHD-type_CS"/>
</dbReference>
<keyword evidence="4 7" id="KW-0863">Zinc-finger</keyword>
<organism evidence="10 11">
    <name type="scientific">Saccharomyces uvarum</name>
    <name type="common">Yeast</name>
    <name type="synonym">Saccharomyces bayanus var. uvarum</name>
    <dbReference type="NCBI Taxonomy" id="230603"/>
    <lineage>
        <taxon>Eukaryota</taxon>
        <taxon>Fungi</taxon>
        <taxon>Dikarya</taxon>
        <taxon>Ascomycota</taxon>
        <taxon>Saccharomycotina</taxon>
        <taxon>Saccharomycetes</taxon>
        <taxon>Saccharomycetales</taxon>
        <taxon>Saccharomycetaceae</taxon>
        <taxon>Saccharomyces</taxon>
    </lineage>
</organism>
<dbReference type="GO" id="GO:0006357">
    <property type="term" value="P:regulation of transcription by RNA polymerase II"/>
    <property type="evidence" value="ECO:0007669"/>
    <property type="project" value="TreeGrafter"/>
</dbReference>
<keyword evidence="5" id="KW-0862">Zinc</keyword>
<keyword evidence="6" id="KW-0539">Nucleus</keyword>
<evidence type="ECO:0000256" key="2">
    <source>
        <dbReference type="ARBA" id="ARBA00022723"/>
    </source>
</evidence>
<reference evidence="10" key="1">
    <citation type="submission" date="2022-10" db="EMBL/GenBank/DDBJ databases">
        <authorList>
            <person name="Byrne P K."/>
        </authorList>
    </citation>
    <scope>NUCLEOTIDE SEQUENCE</scope>
    <source>
        <strain evidence="10">CBS7001</strain>
    </source>
</reference>
<dbReference type="CDD" id="cd15670">
    <property type="entry name" value="ePHD_BRPF"/>
    <property type="match status" value="1"/>
</dbReference>